<dbReference type="RefSeq" id="WP_377151501.1">
    <property type="nucleotide sequence ID" value="NZ_JBHSAF010000006.1"/>
</dbReference>
<evidence type="ECO:0000313" key="3">
    <source>
        <dbReference type="EMBL" id="MFC3913236.1"/>
    </source>
</evidence>
<protein>
    <submittedName>
        <fullName evidence="3">Chitinase N-terminal domain-containing protein</fullName>
    </submittedName>
</protein>
<feature type="signal peptide" evidence="1">
    <location>
        <begin position="1"/>
        <end position="23"/>
    </location>
</feature>
<gene>
    <name evidence="3" type="ORF">ACFOSS_07140</name>
</gene>
<reference evidence="4" key="1">
    <citation type="journal article" date="2019" name="Int. J. Syst. Evol. Microbiol.">
        <title>The Global Catalogue of Microorganisms (GCM) 10K type strain sequencing project: providing services to taxonomists for standard genome sequencing and annotation.</title>
        <authorList>
            <consortium name="The Broad Institute Genomics Platform"/>
            <consortium name="The Broad Institute Genome Sequencing Center for Infectious Disease"/>
            <person name="Wu L."/>
            <person name="Ma J."/>
        </authorList>
    </citation>
    <scope>NUCLEOTIDE SEQUENCE [LARGE SCALE GENOMIC DNA]</scope>
    <source>
        <strain evidence="4">CCUG 54939</strain>
    </source>
</reference>
<dbReference type="InterPro" id="IPR013540">
    <property type="entry name" value="ChitinaseA_N"/>
</dbReference>
<sequence>MPSPKPTLLTLLVGCPCATSALAAIPAKPSIGSGNALFAIVEVNQSATAYEQLTKVKEPGKASVWTDVGR</sequence>
<name>A0ABV8CN28_9GAMM</name>
<dbReference type="SUPFAM" id="SSF81296">
    <property type="entry name" value="E set domains"/>
    <property type="match status" value="1"/>
</dbReference>
<keyword evidence="4" id="KW-1185">Reference proteome</keyword>
<dbReference type="Gene3D" id="2.60.40.10">
    <property type="entry name" value="Immunoglobulins"/>
    <property type="match status" value="1"/>
</dbReference>
<dbReference type="Proteomes" id="UP001595692">
    <property type="component" value="Unassembled WGS sequence"/>
</dbReference>
<evidence type="ECO:0000256" key="1">
    <source>
        <dbReference type="SAM" id="SignalP"/>
    </source>
</evidence>
<organism evidence="3 4">
    <name type="scientific">Pseudaeromonas sharmana</name>
    <dbReference type="NCBI Taxonomy" id="328412"/>
    <lineage>
        <taxon>Bacteria</taxon>
        <taxon>Pseudomonadati</taxon>
        <taxon>Pseudomonadota</taxon>
        <taxon>Gammaproteobacteria</taxon>
        <taxon>Aeromonadales</taxon>
        <taxon>Aeromonadaceae</taxon>
        <taxon>Pseudaeromonas</taxon>
    </lineage>
</organism>
<evidence type="ECO:0000259" key="2">
    <source>
        <dbReference type="Pfam" id="PF08329"/>
    </source>
</evidence>
<evidence type="ECO:0000313" key="4">
    <source>
        <dbReference type="Proteomes" id="UP001595692"/>
    </source>
</evidence>
<feature type="domain" description="Chitinase A N-terminal" evidence="2">
    <location>
        <begin position="23"/>
        <end position="64"/>
    </location>
</feature>
<proteinExistence type="predicted"/>
<dbReference type="EMBL" id="JBHSAF010000006">
    <property type="protein sequence ID" value="MFC3913236.1"/>
    <property type="molecule type" value="Genomic_DNA"/>
</dbReference>
<dbReference type="InterPro" id="IPR014756">
    <property type="entry name" value="Ig_E-set"/>
</dbReference>
<dbReference type="Pfam" id="PF08329">
    <property type="entry name" value="ChitinaseA_N"/>
    <property type="match status" value="1"/>
</dbReference>
<comment type="caution">
    <text evidence="3">The sequence shown here is derived from an EMBL/GenBank/DDBJ whole genome shotgun (WGS) entry which is preliminary data.</text>
</comment>
<accession>A0ABV8CN28</accession>
<keyword evidence="1" id="KW-0732">Signal</keyword>
<dbReference type="InterPro" id="IPR013783">
    <property type="entry name" value="Ig-like_fold"/>
</dbReference>
<feature type="chain" id="PRO_5047263876" evidence="1">
    <location>
        <begin position="24"/>
        <end position="70"/>
    </location>
</feature>